<accession>A0A0F7RXW5</accession>
<keyword evidence="3" id="KW-1185">Reference proteome</keyword>
<dbReference type="EMBL" id="CCFA01002127">
    <property type="protein sequence ID" value="CDS00163.1"/>
    <property type="molecule type" value="Genomic_DNA"/>
</dbReference>
<dbReference type="Proteomes" id="UP000242770">
    <property type="component" value="Unassembled WGS sequence"/>
</dbReference>
<name>A0A0F7RXW5_9BASI</name>
<evidence type="ECO:0000313" key="2">
    <source>
        <dbReference type="EMBL" id="CDS00163.1"/>
    </source>
</evidence>
<organism evidence="2 3">
    <name type="scientific">Sporisorium scitamineum</name>
    <dbReference type="NCBI Taxonomy" id="49012"/>
    <lineage>
        <taxon>Eukaryota</taxon>
        <taxon>Fungi</taxon>
        <taxon>Dikarya</taxon>
        <taxon>Basidiomycota</taxon>
        <taxon>Ustilaginomycotina</taxon>
        <taxon>Ustilaginomycetes</taxon>
        <taxon>Ustilaginales</taxon>
        <taxon>Ustilaginaceae</taxon>
        <taxon>Sporisorium</taxon>
    </lineage>
</organism>
<evidence type="ECO:0000313" key="3">
    <source>
        <dbReference type="Proteomes" id="UP000242770"/>
    </source>
</evidence>
<reference evidence="3" key="1">
    <citation type="submission" date="2014-06" db="EMBL/GenBank/DDBJ databases">
        <authorList>
            <person name="Berkman P.J."/>
        </authorList>
    </citation>
    <scope>NUCLEOTIDE SEQUENCE [LARGE SCALE GENOMIC DNA]</scope>
</reference>
<proteinExistence type="predicted"/>
<protein>
    <submittedName>
        <fullName evidence="2">Uncharacterized protein</fullName>
    </submittedName>
</protein>
<feature type="region of interest" description="Disordered" evidence="1">
    <location>
        <begin position="19"/>
        <end position="41"/>
    </location>
</feature>
<sequence>MEPRPKRTLGGQWVGVGMLATRDDGPRTTKTAMGLSREKGE</sequence>
<evidence type="ECO:0000256" key="1">
    <source>
        <dbReference type="SAM" id="MobiDB-lite"/>
    </source>
</evidence>
<gene>
    <name evidence="2" type="primary">SSCI37210.1</name>
</gene>
<dbReference type="AlphaFoldDB" id="A0A0F7RXW5"/>